<dbReference type="HOGENOM" id="CLU_821199_0_0_12"/>
<proteinExistence type="predicted"/>
<protein>
    <submittedName>
        <fullName evidence="1">Uncharacterized protein</fullName>
    </submittedName>
</protein>
<sequence>MNRVKSLLLAIIIIFIRLEAEQVYIAPLLSVDEGEESYETDTKLQDDICERIEEQKEFLGVEIIKTRKKIKQVRSSYDALKLCREEKIKYLIYGWIKKTEYTYEGELRIFDGEGRKNIFTVYEKDGIENYEKFIKNISKKVLDSLHEIFYIPKQEEVEKYSRINVGTDIWYWTFMNKALVKYMSGTIGIGGSFEIIPDDSVFFIKTYPVYFSVGLSLDYRLGVNRKEAIKSYLNNINAVGYTNMYINFYDIHRVYAKAGVLYSLDIVSYQDKYSDSKVNTSGAVGIITGIGYKYAVTEKIKIIFANEAEFVFYKNVMSKYIGKVGVEFEVFKKEYKRK</sequence>
<dbReference type="EMBL" id="AGDV01000001">
    <property type="protein sequence ID" value="EMB36143.1"/>
    <property type="molecule type" value="Genomic_DNA"/>
</dbReference>
<evidence type="ECO:0000313" key="1">
    <source>
        <dbReference type="EMBL" id="EMB36143.1"/>
    </source>
</evidence>
<dbReference type="AlphaFoldDB" id="A0A0E2EKP1"/>
<comment type="caution">
    <text evidence="1">The sequence shown here is derived from an EMBL/GenBank/DDBJ whole genome shotgun (WGS) entry which is preliminary data.</text>
</comment>
<accession>A0A0E2EKP1</accession>
<name>A0A0E2EKP1_TREDN</name>
<reference evidence="1" key="1">
    <citation type="submission" date="2012-01" db="EMBL/GenBank/DDBJ databases">
        <title>The Genome Sequence of Treponema denticola H-22.</title>
        <authorList>
            <consortium name="The Broad Institute Genome Sequencing Platform"/>
            <person name="Earl A."/>
            <person name="Ward D."/>
            <person name="Feldgarden M."/>
            <person name="Gevers D."/>
            <person name="Blanton J.M."/>
            <person name="Fenno C.J."/>
            <person name="Baranova O.V."/>
            <person name="Mathney J."/>
            <person name="Dewhirst F.E."/>
            <person name="Izard J."/>
            <person name="Young S.K."/>
            <person name="Zeng Q."/>
            <person name="Gargeya S."/>
            <person name="Fitzgerald M."/>
            <person name="Haas B."/>
            <person name="Abouelleil A."/>
            <person name="Alvarado L."/>
            <person name="Arachchi H.M."/>
            <person name="Berlin A."/>
            <person name="Chapman S.B."/>
            <person name="Gearin G."/>
            <person name="Goldberg J."/>
            <person name="Griggs A."/>
            <person name="Gujja S."/>
            <person name="Hansen M."/>
            <person name="Heiman D."/>
            <person name="Howarth C."/>
            <person name="Larimer J."/>
            <person name="Lui A."/>
            <person name="MacDonald P.J.P."/>
            <person name="McCowen C."/>
            <person name="Montmayeur A."/>
            <person name="Murphy C."/>
            <person name="Neiman D."/>
            <person name="Pearson M."/>
            <person name="Priest M."/>
            <person name="Roberts A."/>
            <person name="Saif S."/>
            <person name="Shea T."/>
            <person name="Sisk P."/>
            <person name="Stolte C."/>
            <person name="Sykes S."/>
            <person name="Wortman J."/>
            <person name="Nusbaum C."/>
            <person name="Birren B."/>
        </authorList>
    </citation>
    <scope>NUCLEOTIDE SEQUENCE [LARGE SCALE GENOMIC DNA]</scope>
    <source>
        <strain evidence="1">H-22</strain>
    </source>
</reference>
<gene>
    <name evidence="1" type="ORF">HMPREF9726_00335</name>
</gene>
<dbReference type="PATRIC" id="fig|999432.5.peg.345"/>
<dbReference type="Proteomes" id="UP000011705">
    <property type="component" value="Chromosome"/>
</dbReference>
<organism evidence="1">
    <name type="scientific">Treponema denticola H-22</name>
    <dbReference type="NCBI Taxonomy" id="999432"/>
    <lineage>
        <taxon>Bacteria</taxon>
        <taxon>Pseudomonadati</taxon>
        <taxon>Spirochaetota</taxon>
        <taxon>Spirochaetia</taxon>
        <taxon>Spirochaetales</taxon>
        <taxon>Treponemataceae</taxon>
        <taxon>Treponema</taxon>
    </lineage>
</organism>
<dbReference type="RefSeq" id="WP_002682940.1">
    <property type="nucleotide sequence ID" value="NZ_CM001795.1"/>
</dbReference>